<name>A0A4Y2SD96_ARAVE</name>
<evidence type="ECO:0000313" key="1">
    <source>
        <dbReference type="EMBL" id="GBN86037.1"/>
    </source>
</evidence>
<gene>
    <name evidence="1" type="ORF">AVEN_156693_1</name>
</gene>
<keyword evidence="2" id="KW-1185">Reference proteome</keyword>
<comment type="caution">
    <text evidence="1">The sequence shown here is derived from an EMBL/GenBank/DDBJ whole genome shotgun (WGS) entry which is preliminary data.</text>
</comment>
<dbReference type="EMBL" id="BGPR01021078">
    <property type="protein sequence ID" value="GBN86037.1"/>
    <property type="molecule type" value="Genomic_DNA"/>
</dbReference>
<protein>
    <submittedName>
        <fullName evidence="1">Uncharacterized protein</fullName>
    </submittedName>
</protein>
<accession>A0A4Y2SD96</accession>
<evidence type="ECO:0000313" key="2">
    <source>
        <dbReference type="Proteomes" id="UP000499080"/>
    </source>
</evidence>
<dbReference type="AlphaFoldDB" id="A0A4Y2SD96"/>
<sequence length="101" mass="11337">MDFSTDQIFCRSDFPADQISLLGDVKNVQREALQKYPVFKFFGGTFPNASIECLSNQHIASMDSASSKAVSLSNFLDLQTWRNGSEYSDEQHLPIPREISA</sequence>
<reference evidence="1 2" key="1">
    <citation type="journal article" date="2019" name="Sci. Rep.">
        <title>Orb-weaving spider Araneus ventricosus genome elucidates the spidroin gene catalogue.</title>
        <authorList>
            <person name="Kono N."/>
            <person name="Nakamura H."/>
            <person name="Ohtoshi R."/>
            <person name="Moran D.A.P."/>
            <person name="Shinohara A."/>
            <person name="Yoshida Y."/>
            <person name="Fujiwara M."/>
            <person name="Mori M."/>
            <person name="Tomita M."/>
            <person name="Arakawa K."/>
        </authorList>
    </citation>
    <scope>NUCLEOTIDE SEQUENCE [LARGE SCALE GENOMIC DNA]</scope>
</reference>
<proteinExistence type="predicted"/>
<dbReference type="Proteomes" id="UP000499080">
    <property type="component" value="Unassembled WGS sequence"/>
</dbReference>
<organism evidence="1 2">
    <name type="scientific">Araneus ventricosus</name>
    <name type="common">Orbweaver spider</name>
    <name type="synonym">Epeira ventricosa</name>
    <dbReference type="NCBI Taxonomy" id="182803"/>
    <lineage>
        <taxon>Eukaryota</taxon>
        <taxon>Metazoa</taxon>
        <taxon>Ecdysozoa</taxon>
        <taxon>Arthropoda</taxon>
        <taxon>Chelicerata</taxon>
        <taxon>Arachnida</taxon>
        <taxon>Araneae</taxon>
        <taxon>Araneomorphae</taxon>
        <taxon>Entelegynae</taxon>
        <taxon>Araneoidea</taxon>
        <taxon>Araneidae</taxon>
        <taxon>Araneus</taxon>
    </lineage>
</organism>